<evidence type="ECO:0000256" key="2">
    <source>
        <dbReference type="ARBA" id="ARBA00023114"/>
    </source>
</evidence>
<gene>
    <name evidence="5" type="ORF">BWK73_52795</name>
</gene>
<dbReference type="Pfam" id="PF01389">
    <property type="entry name" value="OmpA_membrane"/>
    <property type="match status" value="1"/>
</dbReference>
<evidence type="ECO:0000259" key="4">
    <source>
        <dbReference type="Pfam" id="PF01389"/>
    </source>
</evidence>
<comment type="similarity">
    <text evidence="1">Belongs to the outer membrane OOP (TC 1.B.6) superfamily. OmpA family.</text>
</comment>
<dbReference type="AlphaFoldDB" id="A0A1Y1Q7H5"/>
<name>A0A1Y1Q7H5_9GAMM</name>
<feature type="signal peptide" evidence="3">
    <location>
        <begin position="1"/>
        <end position="19"/>
    </location>
</feature>
<dbReference type="Gene3D" id="2.40.160.20">
    <property type="match status" value="1"/>
</dbReference>
<dbReference type="GO" id="GO:0046930">
    <property type="term" value="C:pore complex"/>
    <property type="evidence" value="ECO:0007669"/>
    <property type="project" value="UniProtKB-KW"/>
</dbReference>
<dbReference type="Proteomes" id="UP000192491">
    <property type="component" value="Unassembled WGS sequence"/>
</dbReference>
<evidence type="ECO:0000313" key="5">
    <source>
        <dbReference type="EMBL" id="OQW98288.1"/>
    </source>
</evidence>
<evidence type="ECO:0000256" key="1">
    <source>
        <dbReference type="ARBA" id="ARBA00005710"/>
    </source>
</evidence>
<comment type="caution">
    <text evidence="5">The sequence shown here is derived from an EMBL/GenBank/DDBJ whole genome shotgun (WGS) entry which is preliminary data.</text>
</comment>
<dbReference type="InterPro" id="IPR000498">
    <property type="entry name" value="OmpA-like_TM_dom"/>
</dbReference>
<keyword evidence="2" id="KW-0406">Ion transport</keyword>
<organism evidence="5 6">
    <name type="scientific">Thiothrix lacustris</name>
    <dbReference type="NCBI Taxonomy" id="525917"/>
    <lineage>
        <taxon>Bacteria</taxon>
        <taxon>Pseudomonadati</taxon>
        <taxon>Pseudomonadota</taxon>
        <taxon>Gammaproteobacteria</taxon>
        <taxon>Thiotrichales</taxon>
        <taxon>Thiotrichaceae</taxon>
        <taxon>Thiothrix</taxon>
    </lineage>
</organism>
<sequence length="204" mass="21093">MKSKLTLCLLWGLIGTAQADNALVGGDFSYGPKLYVGGSAGSSKQGDTCNDPFFSGECNNEDFAWKAFGGARFNPMLGVELGYYDLGDSSMKGTTGGSVAKLDSSTTGSAVMGVGYVPLSSQVEAFGKAGAIAWENQTNKTSGTRTEAATASGTSALVGGGAQFKLNSNLHVRGEWEHVFNIGADSAYETDADLYSLGLGYSTL</sequence>
<accession>A0A1Y1Q7H5</accession>
<feature type="chain" id="PRO_5010996929" description="Outer membrane protein OmpA-like transmembrane domain-containing protein" evidence="3">
    <location>
        <begin position="20"/>
        <end position="204"/>
    </location>
</feature>
<dbReference type="GO" id="GO:0015288">
    <property type="term" value="F:porin activity"/>
    <property type="evidence" value="ECO:0007669"/>
    <property type="project" value="UniProtKB-KW"/>
</dbReference>
<reference evidence="5 6" key="1">
    <citation type="submission" date="2017-01" db="EMBL/GenBank/DDBJ databases">
        <title>Novel large sulfur bacteria in the metagenomes of groundwater-fed chemosynthetic microbial mats in the Lake Huron basin.</title>
        <authorList>
            <person name="Sharrar A.M."/>
            <person name="Flood B.E."/>
            <person name="Bailey J.V."/>
            <person name="Jones D.S."/>
            <person name="Biddanda B."/>
            <person name="Ruberg S.A."/>
            <person name="Marcus D.N."/>
            <person name="Dick G.J."/>
        </authorList>
    </citation>
    <scope>NUCLEOTIDE SEQUENCE [LARGE SCALE GENOMIC DNA]</scope>
    <source>
        <strain evidence="5">A8</strain>
    </source>
</reference>
<keyword evidence="2" id="KW-0626">Porin</keyword>
<dbReference type="SUPFAM" id="SSF56925">
    <property type="entry name" value="OMPA-like"/>
    <property type="match status" value="1"/>
</dbReference>
<evidence type="ECO:0000256" key="3">
    <source>
        <dbReference type="SAM" id="SignalP"/>
    </source>
</evidence>
<keyword evidence="2" id="KW-0813">Transport</keyword>
<evidence type="ECO:0000313" key="6">
    <source>
        <dbReference type="Proteomes" id="UP000192491"/>
    </source>
</evidence>
<keyword evidence="3" id="KW-0732">Signal</keyword>
<dbReference type="GO" id="GO:0009279">
    <property type="term" value="C:cell outer membrane"/>
    <property type="evidence" value="ECO:0007669"/>
    <property type="project" value="InterPro"/>
</dbReference>
<proteinExistence type="inferred from homology"/>
<feature type="domain" description="Outer membrane protein OmpA-like transmembrane" evidence="4">
    <location>
        <begin position="34"/>
        <end position="201"/>
    </location>
</feature>
<dbReference type="InterPro" id="IPR011250">
    <property type="entry name" value="OMP/PagP_B-barrel"/>
</dbReference>
<keyword evidence="2" id="KW-0812">Transmembrane</keyword>
<protein>
    <recommendedName>
        <fullName evidence="4">Outer membrane protein OmpA-like transmembrane domain-containing protein</fullName>
    </recommendedName>
</protein>
<dbReference type="EMBL" id="MTEJ01000761">
    <property type="protein sequence ID" value="OQW98288.1"/>
    <property type="molecule type" value="Genomic_DNA"/>
</dbReference>